<proteinExistence type="predicted"/>
<dbReference type="Proteomes" id="UP000001822">
    <property type="component" value="Chromosome"/>
</dbReference>
<evidence type="ECO:0000313" key="4">
    <source>
        <dbReference type="Proteomes" id="UP000001822"/>
    </source>
</evidence>
<reference evidence="3 4" key="1">
    <citation type="journal article" date="2007" name="Appl. Environ. Microbiol.">
        <title>Genome sequence of the cellulolytic gliding bacterium Cytophaga hutchinsonii.</title>
        <authorList>
            <person name="Xie G."/>
            <person name="Bruce D.C."/>
            <person name="Challacombe J.F."/>
            <person name="Chertkov O."/>
            <person name="Detter J.C."/>
            <person name="Gilna P."/>
            <person name="Han C.S."/>
            <person name="Lucas S."/>
            <person name="Misra M."/>
            <person name="Myers G.L."/>
            <person name="Richardson P."/>
            <person name="Tapia R."/>
            <person name="Thayer N."/>
            <person name="Thompson L.S."/>
            <person name="Brettin T.S."/>
            <person name="Henrissat B."/>
            <person name="Wilson D.B."/>
            <person name="McBride M.J."/>
        </authorList>
    </citation>
    <scope>NUCLEOTIDE SEQUENCE [LARGE SCALE GENOMIC DNA]</scope>
    <source>
        <strain evidence="4">ATCC 33406 / DSM 1761 / CIP 103989 / NBRC 15051 / NCIMB 9469 / D465</strain>
    </source>
</reference>
<accession>A0A6N4SRV7</accession>
<sequence length="550" mass="61111">MMIKRFLSVCLFAFFFQMPSYAQFNLIKDFDGTELSSFHLYYSGIVYATGDKVIVQYDSIEAGHYVSKSVLASINKSGKREFIISVTTDMNDHSRNFFFDFKTLKDGRVVFVAEQSATSANIIITDGTSSGTTTLYTGSEMIQGLEVMNDNLYFTYDGLSFHSLKKIDMTTLQVSEVIELGSFRKISGISNVSNTAMIFIAPDVTENNKVKLYVSDGTASGTNVLAELLDSGIEEPQNTVMTRVGNKVYFFYKRPGEDCCNDLWVTDGTIAGTKKLKEFNTIYYSDFVKEKKAIGFNDKFYFSGVETGTRISTNEVLWVSDGTTEGTIALTDADESMSPRNLMVFNNSLYFIAFDGSVYNNKLHKTDGTVAGTHVVDITYNTHILSISSMAADADYIYLGAVNVNASFWSALFRFNGSKLDVDILDDEKIIDVPKNLYVNGSDVYFTANVHGTGEELYTMGGDFISSNVTSTKSAAFHSCTLYPNPASSHITVKTAQQIKSLRLINQFGNVLLETNENTIPLESYSEGMYFVNIQLQNGETAFEKIMIVK</sequence>
<name>A0A6N4SRV7_CYTH3</name>
<evidence type="ECO:0000259" key="2">
    <source>
        <dbReference type="Pfam" id="PF18962"/>
    </source>
</evidence>
<dbReference type="Pfam" id="PF18962">
    <property type="entry name" value="Por_Secre_tail"/>
    <property type="match status" value="1"/>
</dbReference>
<protein>
    <recommendedName>
        <fullName evidence="2">Secretion system C-terminal sorting domain-containing protein</fullName>
    </recommendedName>
</protein>
<dbReference type="KEGG" id="chu:CHU_1784"/>
<keyword evidence="1" id="KW-0732">Signal</keyword>
<feature type="domain" description="Secretion system C-terminal sorting" evidence="2">
    <location>
        <begin position="482"/>
        <end position="548"/>
    </location>
</feature>
<dbReference type="RefSeq" id="WP_011585168.1">
    <property type="nucleotide sequence ID" value="NC_008255.1"/>
</dbReference>
<dbReference type="SUPFAM" id="SSF69304">
    <property type="entry name" value="Tricorn protease N-terminal domain"/>
    <property type="match status" value="1"/>
</dbReference>
<gene>
    <name evidence="3" type="ordered locus">CHU_1784</name>
</gene>
<feature type="chain" id="PRO_5026882530" description="Secretion system C-terminal sorting domain-containing protein" evidence="1">
    <location>
        <begin position="23"/>
        <end position="550"/>
    </location>
</feature>
<feature type="signal peptide" evidence="1">
    <location>
        <begin position="1"/>
        <end position="22"/>
    </location>
</feature>
<dbReference type="EMBL" id="CP000383">
    <property type="protein sequence ID" value="ABG59051.1"/>
    <property type="molecule type" value="Genomic_DNA"/>
</dbReference>
<evidence type="ECO:0000256" key="1">
    <source>
        <dbReference type="SAM" id="SignalP"/>
    </source>
</evidence>
<dbReference type="NCBIfam" id="TIGR04183">
    <property type="entry name" value="Por_Secre_tail"/>
    <property type="match status" value="1"/>
</dbReference>
<keyword evidence="4" id="KW-1185">Reference proteome</keyword>
<dbReference type="AlphaFoldDB" id="A0A6N4SRV7"/>
<dbReference type="InterPro" id="IPR026444">
    <property type="entry name" value="Secre_tail"/>
</dbReference>
<dbReference type="OrthoDB" id="1489153at2"/>
<evidence type="ECO:0000313" key="3">
    <source>
        <dbReference type="EMBL" id="ABG59051.1"/>
    </source>
</evidence>
<organism evidence="3 4">
    <name type="scientific">Cytophaga hutchinsonii (strain ATCC 33406 / DSM 1761 / CIP 103989 / NBRC 15051 / NCIMB 9469 / D465)</name>
    <dbReference type="NCBI Taxonomy" id="269798"/>
    <lineage>
        <taxon>Bacteria</taxon>
        <taxon>Pseudomonadati</taxon>
        <taxon>Bacteroidota</taxon>
        <taxon>Cytophagia</taxon>
        <taxon>Cytophagales</taxon>
        <taxon>Cytophagaceae</taxon>
        <taxon>Cytophaga</taxon>
    </lineage>
</organism>